<reference evidence="2 3" key="1">
    <citation type="submission" date="2016-10" db="EMBL/GenBank/DDBJ databases">
        <authorList>
            <person name="de Groot N.N."/>
        </authorList>
    </citation>
    <scope>NUCLEOTIDE SEQUENCE [LARGE SCALE GENOMIC DNA]</scope>
    <source>
        <strain evidence="2 3">47C3B</strain>
    </source>
</reference>
<evidence type="ECO:0000313" key="3">
    <source>
        <dbReference type="Proteomes" id="UP000199072"/>
    </source>
</evidence>
<dbReference type="AlphaFoldDB" id="A0A1G7APS9"/>
<dbReference type="STRING" id="1391627.SAMN05216464_104202"/>
<proteinExistence type="predicted"/>
<dbReference type="OrthoDB" id="662975at2"/>
<sequence>MLRIKPVSVVFLFIVLASFKSDNLPANFTALLTRAQLTFTPPEGMVEVPIVKNGQMNYEYALKSKDKAFEVRYTIRPLDSMLMRFAGQEKNKKPGDINLSPNNLHTTAFMATVMNVGGGKLPQIKEFDPGAVKNEFSADWGATTFCVPAHEFAGDYKYCMAITIHKENVADAYCFFLSDNQENYQTLLAGAFHGLRFK</sequence>
<feature type="signal peptide" evidence="1">
    <location>
        <begin position="1"/>
        <end position="20"/>
    </location>
</feature>
<evidence type="ECO:0000313" key="2">
    <source>
        <dbReference type="EMBL" id="SDE16782.1"/>
    </source>
</evidence>
<keyword evidence="3" id="KW-1185">Reference proteome</keyword>
<dbReference type="RefSeq" id="WP_091149301.1">
    <property type="nucleotide sequence ID" value="NZ_FNAI01000004.1"/>
</dbReference>
<evidence type="ECO:0000256" key="1">
    <source>
        <dbReference type="SAM" id="SignalP"/>
    </source>
</evidence>
<dbReference type="EMBL" id="FNAI01000004">
    <property type="protein sequence ID" value="SDE16782.1"/>
    <property type="molecule type" value="Genomic_DNA"/>
</dbReference>
<organism evidence="2 3">
    <name type="scientific">Mucilaginibacter pineti</name>
    <dbReference type="NCBI Taxonomy" id="1391627"/>
    <lineage>
        <taxon>Bacteria</taxon>
        <taxon>Pseudomonadati</taxon>
        <taxon>Bacteroidota</taxon>
        <taxon>Sphingobacteriia</taxon>
        <taxon>Sphingobacteriales</taxon>
        <taxon>Sphingobacteriaceae</taxon>
        <taxon>Mucilaginibacter</taxon>
    </lineage>
</organism>
<protein>
    <submittedName>
        <fullName evidence="2">Uncharacterized protein</fullName>
    </submittedName>
</protein>
<feature type="chain" id="PRO_5011660631" evidence="1">
    <location>
        <begin position="21"/>
        <end position="198"/>
    </location>
</feature>
<name>A0A1G7APS9_9SPHI</name>
<dbReference type="Proteomes" id="UP000199072">
    <property type="component" value="Unassembled WGS sequence"/>
</dbReference>
<accession>A0A1G7APS9</accession>
<keyword evidence="1" id="KW-0732">Signal</keyword>
<gene>
    <name evidence="2" type="ORF">SAMN05216464_104202</name>
</gene>